<feature type="domain" description="CBS" evidence="6">
    <location>
        <begin position="267"/>
        <end position="318"/>
    </location>
</feature>
<dbReference type="InterPro" id="IPR035474">
    <property type="entry name" value="SIS_Kpsf"/>
</dbReference>
<dbReference type="RefSeq" id="WP_379729698.1">
    <property type="nucleotide sequence ID" value="NZ_JBHRYJ010000006.1"/>
</dbReference>
<keyword evidence="2" id="KW-0677">Repeat</keyword>
<dbReference type="Proteomes" id="UP001595711">
    <property type="component" value="Unassembled WGS sequence"/>
</dbReference>
<dbReference type="Gene3D" id="3.10.580.10">
    <property type="entry name" value="CBS-domain"/>
    <property type="match status" value="1"/>
</dbReference>
<dbReference type="SMART" id="SM00116">
    <property type="entry name" value="CBS"/>
    <property type="match status" value="2"/>
</dbReference>
<evidence type="ECO:0000259" key="7">
    <source>
        <dbReference type="PROSITE" id="PS51464"/>
    </source>
</evidence>
<dbReference type="InterPro" id="IPR004800">
    <property type="entry name" value="KdsD/KpsF-type"/>
</dbReference>
<evidence type="ECO:0000256" key="2">
    <source>
        <dbReference type="ARBA" id="ARBA00022737"/>
    </source>
</evidence>
<evidence type="ECO:0000256" key="5">
    <source>
        <dbReference type="PROSITE-ProRule" id="PRU00703"/>
    </source>
</evidence>
<dbReference type="PROSITE" id="PS51371">
    <property type="entry name" value="CBS"/>
    <property type="match status" value="2"/>
</dbReference>
<dbReference type="CDD" id="cd05014">
    <property type="entry name" value="SIS_Kpsf"/>
    <property type="match status" value="1"/>
</dbReference>
<organism evidence="8 9">
    <name type="scientific">Ferrovibrio xuzhouensis</name>
    <dbReference type="NCBI Taxonomy" id="1576914"/>
    <lineage>
        <taxon>Bacteria</taxon>
        <taxon>Pseudomonadati</taxon>
        <taxon>Pseudomonadota</taxon>
        <taxon>Alphaproteobacteria</taxon>
        <taxon>Rhodospirillales</taxon>
        <taxon>Rhodospirillaceae</taxon>
        <taxon>Ferrovibrio</taxon>
    </lineage>
</organism>
<dbReference type="InterPro" id="IPR000644">
    <property type="entry name" value="CBS_dom"/>
</dbReference>
<proteinExistence type="inferred from homology"/>
<protein>
    <submittedName>
        <fullName evidence="8">SIS domain-containing protein</fullName>
    </submittedName>
</protein>
<evidence type="ECO:0000256" key="1">
    <source>
        <dbReference type="ARBA" id="ARBA00008165"/>
    </source>
</evidence>
<evidence type="ECO:0000313" key="9">
    <source>
        <dbReference type="Proteomes" id="UP001595711"/>
    </source>
</evidence>
<evidence type="ECO:0000259" key="6">
    <source>
        <dbReference type="PROSITE" id="PS51371"/>
    </source>
</evidence>
<name>A0ABV7VK86_9PROT</name>
<dbReference type="NCBIfam" id="TIGR00393">
    <property type="entry name" value="kpsF"/>
    <property type="match status" value="1"/>
</dbReference>
<comment type="caution">
    <text evidence="8">The sequence shown here is derived from an EMBL/GenBank/DDBJ whole genome shotgun (WGS) entry which is preliminary data.</text>
</comment>
<dbReference type="Gene3D" id="3.40.50.10490">
    <property type="entry name" value="Glucose-6-phosphate isomerase like protein, domain 1"/>
    <property type="match status" value="1"/>
</dbReference>
<dbReference type="InterPro" id="IPR001347">
    <property type="entry name" value="SIS_dom"/>
</dbReference>
<dbReference type="PROSITE" id="PS51464">
    <property type="entry name" value="SIS"/>
    <property type="match status" value="1"/>
</dbReference>
<dbReference type="InterPro" id="IPR046348">
    <property type="entry name" value="SIS_dom_sf"/>
</dbReference>
<sequence length="318" mass="32987">MEANGLAAMAAQIDGAFTRAVDAMMAVSGGPATATGIRGRVIVSGMGKSGHVGRKIAATLASTGTPAFFVHPAEASHGDLGMVMQGDVLLALSNSGDAPELADLIVHAKRFGIPLIGITSKAKSVLGKASDIVLVLPPVEEACPMGLAPTTSTTMSLALGDALAVALMERKGFNRDHYRVFHPGGRLGKQLIKVGDLMHAGPEMPLVDSGTPMREALVTMAGRSFGCIGIVGLKGRDKGRLIGIVTDGDLRRHIEGDLLAQTVDTVMTRSPMTIAPDALAVEALREMNSRRITAFFAVAGGRPVGILHMHDCVRAGIT</sequence>
<keyword evidence="3 5" id="KW-0129">CBS domain</keyword>
<accession>A0ABV7VK86</accession>
<comment type="similarity">
    <text evidence="1 4">Belongs to the SIS family. GutQ/KpsF subfamily.</text>
</comment>
<dbReference type="PANTHER" id="PTHR42745">
    <property type="match status" value="1"/>
</dbReference>
<dbReference type="Pfam" id="PF00571">
    <property type="entry name" value="CBS"/>
    <property type="match status" value="2"/>
</dbReference>
<evidence type="ECO:0000256" key="4">
    <source>
        <dbReference type="PIRNR" id="PIRNR004692"/>
    </source>
</evidence>
<feature type="domain" description="SIS" evidence="7">
    <location>
        <begin position="20"/>
        <end position="173"/>
    </location>
</feature>
<dbReference type="Pfam" id="PF01380">
    <property type="entry name" value="SIS"/>
    <property type="match status" value="1"/>
</dbReference>
<evidence type="ECO:0000256" key="3">
    <source>
        <dbReference type="ARBA" id="ARBA00023122"/>
    </source>
</evidence>
<dbReference type="PANTHER" id="PTHR42745:SF1">
    <property type="entry name" value="ARABINOSE 5-PHOSPHATE ISOMERASE KDSD"/>
    <property type="match status" value="1"/>
</dbReference>
<gene>
    <name evidence="8" type="ORF">ACFOOQ_20395</name>
</gene>
<dbReference type="CDD" id="cd04604">
    <property type="entry name" value="CBS_pair_SIS_assoc"/>
    <property type="match status" value="1"/>
</dbReference>
<feature type="domain" description="CBS" evidence="6">
    <location>
        <begin position="198"/>
        <end position="261"/>
    </location>
</feature>
<dbReference type="InterPro" id="IPR050986">
    <property type="entry name" value="GutQ/KpsF_isomerases"/>
</dbReference>
<dbReference type="PIRSF" id="PIRSF004692">
    <property type="entry name" value="KdsD_KpsF"/>
    <property type="match status" value="1"/>
</dbReference>
<keyword evidence="9" id="KW-1185">Reference proteome</keyword>
<dbReference type="SUPFAM" id="SSF54631">
    <property type="entry name" value="CBS-domain pair"/>
    <property type="match status" value="1"/>
</dbReference>
<dbReference type="EMBL" id="JBHRYJ010000006">
    <property type="protein sequence ID" value="MFC3677925.1"/>
    <property type="molecule type" value="Genomic_DNA"/>
</dbReference>
<dbReference type="InterPro" id="IPR046342">
    <property type="entry name" value="CBS_dom_sf"/>
</dbReference>
<evidence type="ECO:0000313" key="8">
    <source>
        <dbReference type="EMBL" id="MFC3677925.1"/>
    </source>
</evidence>
<dbReference type="SUPFAM" id="SSF53697">
    <property type="entry name" value="SIS domain"/>
    <property type="match status" value="1"/>
</dbReference>
<reference evidence="9" key="1">
    <citation type="journal article" date="2019" name="Int. J. Syst. Evol. Microbiol.">
        <title>The Global Catalogue of Microorganisms (GCM) 10K type strain sequencing project: providing services to taxonomists for standard genome sequencing and annotation.</title>
        <authorList>
            <consortium name="The Broad Institute Genomics Platform"/>
            <consortium name="The Broad Institute Genome Sequencing Center for Infectious Disease"/>
            <person name="Wu L."/>
            <person name="Ma J."/>
        </authorList>
    </citation>
    <scope>NUCLEOTIDE SEQUENCE [LARGE SCALE GENOMIC DNA]</scope>
    <source>
        <strain evidence="9">KCTC 42182</strain>
    </source>
</reference>